<reference evidence="4 5" key="1">
    <citation type="submission" date="2015-05" db="EMBL/GenBank/DDBJ databases">
        <title>Genome sequencing and analysis of members of genus Stenotrophomonas.</title>
        <authorList>
            <person name="Patil P.P."/>
            <person name="Midha S."/>
            <person name="Patil P.B."/>
        </authorList>
    </citation>
    <scope>NUCLEOTIDE SEQUENCE [LARGE SCALE GENOMIC DNA]</scope>
    <source>
        <strain evidence="4 5">DSM 18929</strain>
    </source>
</reference>
<keyword evidence="1" id="KW-0805">Transcription regulation</keyword>
<dbReference type="AlphaFoldDB" id="A0A0R0C6J2"/>
<keyword evidence="2" id="KW-0804">Transcription</keyword>
<dbReference type="GO" id="GO:0043565">
    <property type="term" value="F:sequence-specific DNA binding"/>
    <property type="evidence" value="ECO:0007669"/>
    <property type="project" value="InterPro"/>
</dbReference>
<dbReference type="PROSITE" id="PS01124">
    <property type="entry name" value="HTH_ARAC_FAMILY_2"/>
    <property type="match status" value="1"/>
</dbReference>
<dbReference type="InterPro" id="IPR009057">
    <property type="entry name" value="Homeodomain-like_sf"/>
</dbReference>
<dbReference type="Proteomes" id="UP000050864">
    <property type="component" value="Unassembled WGS sequence"/>
</dbReference>
<evidence type="ECO:0000313" key="5">
    <source>
        <dbReference type="Proteomes" id="UP000050864"/>
    </source>
</evidence>
<dbReference type="SMART" id="SM00871">
    <property type="entry name" value="AraC_E_bind"/>
    <property type="match status" value="1"/>
</dbReference>
<keyword evidence="5" id="KW-1185">Reference proteome</keyword>
<dbReference type="PATRIC" id="fig|405444.3.peg.2665"/>
<dbReference type="PANTHER" id="PTHR40055">
    <property type="entry name" value="TRANSCRIPTIONAL REGULATOR YGIV-RELATED"/>
    <property type="match status" value="1"/>
</dbReference>
<sequence>MKAQASHLPKLDRVIASLQQAVASGGPLPDLDALAAVAHYSPYHFHRVYRAMTGETVGRTVQRLRLLKALQRLSESDASVTEIALLAGYDTPQALARVLRETLDASPTELRSDPALLARHMQQLSRPALATAERMAPLSVEVMTLEPFEVVALRAQGAFDDLDGSFGELFGWAAEQGLVEHLQQLIGFPLGDHRELPAEELLFDCAVTLDAELPQLPAPLQRLQVAGGTMARLRHVGSYGQLEDATDWLLSQWLPGSGHALREAPLHYHFLDDPEHTPEAILRADVYVPLVAAGG</sequence>
<comment type="caution">
    <text evidence="4">The sequence shown here is derived from an EMBL/GenBank/DDBJ whole genome shotgun (WGS) entry which is preliminary data.</text>
</comment>
<dbReference type="InterPro" id="IPR010499">
    <property type="entry name" value="AraC_E-bd"/>
</dbReference>
<dbReference type="InterPro" id="IPR018060">
    <property type="entry name" value="HTH_AraC"/>
</dbReference>
<dbReference type="STRING" id="405444.ABB26_17015"/>
<dbReference type="InterPro" id="IPR050908">
    <property type="entry name" value="SmbC-like"/>
</dbReference>
<dbReference type="EMBL" id="LDJI01000039">
    <property type="protein sequence ID" value="KRG62162.1"/>
    <property type="molecule type" value="Genomic_DNA"/>
</dbReference>
<dbReference type="PANTHER" id="PTHR40055:SF1">
    <property type="entry name" value="TRANSCRIPTIONAL REGULATOR YGIV-RELATED"/>
    <property type="match status" value="1"/>
</dbReference>
<evidence type="ECO:0000313" key="4">
    <source>
        <dbReference type="EMBL" id="KRG62162.1"/>
    </source>
</evidence>
<dbReference type="Pfam" id="PF12833">
    <property type="entry name" value="HTH_18"/>
    <property type="match status" value="1"/>
</dbReference>
<dbReference type="OrthoDB" id="282744at2"/>
<proteinExistence type="predicted"/>
<gene>
    <name evidence="4" type="ORF">ABB26_17015</name>
</gene>
<evidence type="ECO:0000256" key="1">
    <source>
        <dbReference type="ARBA" id="ARBA00023015"/>
    </source>
</evidence>
<evidence type="ECO:0000256" key="2">
    <source>
        <dbReference type="ARBA" id="ARBA00023163"/>
    </source>
</evidence>
<dbReference type="InterPro" id="IPR011256">
    <property type="entry name" value="Reg_factor_effector_dom_sf"/>
</dbReference>
<dbReference type="SUPFAM" id="SSF46689">
    <property type="entry name" value="Homeodomain-like"/>
    <property type="match status" value="1"/>
</dbReference>
<dbReference type="SUPFAM" id="SSF55136">
    <property type="entry name" value="Probable bacterial effector-binding domain"/>
    <property type="match status" value="1"/>
</dbReference>
<protein>
    <submittedName>
        <fullName evidence="4">AraC family transcriptional regulator</fullName>
    </submittedName>
</protein>
<dbReference type="Pfam" id="PF06445">
    <property type="entry name" value="GyrI-like"/>
    <property type="match status" value="1"/>
</dbReference>
<dbReference type="SMART" id="SM00342">
    <property type="entry name" value="HTH_ARAC"/>
    <property type="match status" value="1"/>
</dbReference>
<evidence type="ECO:0000259" key="3">
    <source>
        <dbReference type="PROSITE" id="PS01124"/>
    </source>
</evidence>
<dbReference type="Gene3D" id="1.10.10.60">
    <property type="entry name" value="Homeodomain-like"/>
    <property type="match status" value="1"/>
</dbReference>
<accession>A0A0R0C6J2</accession>
<organism evidence="4 5">
    <name type="scientific">Stenotrophomonas humi</name>
    <dbReference type="NCBI Taxonomy" id="405444"/>
    <lineage>
        <taxon>Bacteria</taxon>
        <taxon>Pseudomonadati</taxon>
        <taxon>Pseudomonadota</taxon>
        <taxon>Gammaproteobacteria</taxon>
        <taxon>Lysobacterales</taxon>
        <taxon>Lysobacteraceae</taxon>
        <taxon>Stenotrophomonas</taxon>
    </lineage>
</organism>
<dbReference type="RefSeq" id="WP_057635904.1">
    <property type="nucleotide sequence ID" value="NZ_LDJI01000039.1"/>
</dbReference>
<dbReference type="GO" id="GO:0003700">
    <property type="term" value="F:DNA-binding transcription factor activity"/>
    <property type="evidence" value="ECO:0007669"/>
    <property type="project" value="InterPro"/>
</dbReference>
<feature type="domain" description="HTH araC/xylS-type" evidence="3">
    <location>
        <begin position="12"/>
        <end position="113"/>
    </location>
</feature>
<dbReference type="InterPro" id="IPR029442">
    <property type="entry name" value="GyrI-like"/>
</dbReference>
<dbReference type="Gene3D" id="3.20.80.10">
    <property type="entry name" value="Regulatory factor, effector binding domain"/>
    <property type="match status" value="1"/>
</dbReference>
<name>A0A0R0C6J2_9GAMM</name>